<reference evidence="9" key="2">
    <citation type="submission" date="2024-10" db="UniProtKB">
        <authorList>
            <consortium name="EnsemblProtists"/>
        </authorList>
    </citation>
    <scope>IDENTIFICATION</scope>
</reference>
<evidence type="ECO:0000256" key="2">
    <source>
        <dbReference type="ARBA" id="ARBA00022487"/>
    </source>
</evidence>
<dbReference type="RefSeq" id="XP_005757166.1">
    <property type="nucleotide sequence ID" value="XM_005757109.1"/>
</dbReference>
<keyword evidence="3 7" id="KW-0732">Signal</keyword>
<evidence type="ECO:0000256" key="4">
    <source>
        <dbReference type="ARBA" id="ARBA00022801"/>
    </source>
</evidence>
<evidence type="ECO:0000256" key="5">
    <source>
        <dbReference type="ARBA" id="ARBA00024511"/>
    </source>
</evidence>
<dbReference type="HOGENOM" id="CLU_1162960_0_0_1"/>
<evidence type="ECO:0000256" key="3">
    <source>
        <dbReference type="ARBA" id="ARBA00022729"/>
    </source>
</evidence>
<keyword evidence="2" id="KW-0719">Serine esterase</keyword>
<evidence type="ECO:0000313" key="10">
    <source>
        <dbReference type="Proteomes" id="UP000013827"/>
    </source>
</evidence>
<dbReference type="GO" id="GO:0052689">
    <property type="term" value="F:carboxylic ester hydrolase activity"/>
    <property type="evidence" value="ECO:0007669"/>
    <property type="project" value="UniProtKB-KW"/>
</dbReference>
<evidence type="ECO:0000256" key="7">
    <source>
        <dbReference type="SAM" id="SignalP"/>
    </source>
</evidence>
<dbReference type="InterPro" id="IPR029058">
    <property type="entry name" value="AB_hydrolase_fold"/>
</dbReference>
<dbReference type="Proteomes" id="UP000013827">
    <property type="component" value="Unassembled WGS sequence"/>
</dbReference>
<evidence type="ECO:0000313" key="9">
    <source>
        <dbReference type="EnsemblProtists" id="EOD04737"/>
    </source>
</evidence>
<dbReference type="GeneID" id="17250811"/>
<keyword evidence="10" id="KW-1185">Reference proteome</keyword>
<evidence type="ECO:0000256" key="6">
    <source>
        <dbReference type="ARBA" id="ARBA00026105"/>
    </source>
</evidence>
<dbReference type="SUPFAM" id="SSF53474">
    <property type="entry name" value="alpha/beta-Hydrolases"/>
    <property type="match status" value="1"/>
</dbReference>
<sequence>MALLCLSCFSVAPLLRFDNGSAVATPTAWAQTRRDQVAQLLQRHLLGTLPPRAPTLRLATRTNATTSGSSCSSFYELTFDTSDAPSTRAAPPAPLVTSNGSSTVAFSVELLTPYACDAISPTATLPLFMTQWNHREWALRALSRGYASLVYPAADTRDAAPAFQCAYRQTASMGLILARAYVASRALDFALSPPNGTAGLPSFAAGRVCVTGHSRNGKQSLLFAAFDERVGAVVGSSSP</sequence>
<evidence type="ECO:0000256" key="1">
    <source>
        <dbReference type="ARBA" id="ARBA00010092"/>
    </source>
</evidence>
<dbReference type="eggNOG" id="ENOG502S3XA">
    <property type="taxonomic scope" value="Eukaryota"/>
</dbReference>
<name>A0A0D3I0F2_EMIH1</name>
<protein>
    <recommendedName>
        <fullName evidence="6">(4-O-methyl)-D-glucuronate--lignin esterase</fullName>
        <ecNumber evidence="6">3.1.1.117</ecNumber>
    </recommendedName>
</protein>
<comment type="similarity">
    <text evidence="1">Belongs to the carbohydrate esterase 15 (CE15) family.</text>
</comment>
<keyword evidence="4" id="KW-0378">Hydrolase</keyword>
<dbReference type="InterPro" id="IPR054579">
    <property type="entry name" value="GCE-like_dom"/>
</dbReference>
<dbReference type="KEGG" id="ehx:EMIHUDRAFT_360212"/>
<dbReference type="EnsemblProtists" id="EOD04737">
    <property type="protein sequence ID" value="EOD04737"/>
    <property type="gene ID" value="EMIHUDRAFT_360212"/>
</dbReference>
<dbReference type="PaxDb" id="2903-EOD04737"/>
<dbReference type="Gene3D" id="3.40.50.1820">
    <property type="entry name" value="alpha/beta hydrolase"/>
    <property type="match status" value="1"/>
</dbReference>
<organism evidence="9 10">
    <name type="scientific">Emiliania huxleyi (strain CCMP1516)</name>
    <dbReference type="NCBI Taxonomy" id="280463"/>
    <lineage>
        <taxon>Eukaryota</taxon>
        <taxon>Haptista</taxon>
        <taxon>Haptophyta</taxon>
        <taxon>Prymnesiophyceae</taxon>
        <taxon>Isochrysidales</taxon>
        <taxon>Noelaerhabdaceae</taxon>
        <taxon>Emiliania</taxon>
    </lineage>
</organism>
<dbReference type="AlphaFoldDB" id="A0A0D3I0F2"/>
<dbReference type="EC" id="3.1.1.117" evidence="6"/>
<reference evidence="10" key="1">
    <citation type="journal article" date="2013" name="Nature">
        <title>Pan genome of the phytoplankton Emiliania underpins its global distribution.</title>
        <authorList>
            <person name="Read B.A."/>
            <person name="Kegel J."/>
            <person name="Klute M.J."/>
            <person name="Kuo A."/>
            <person name="Lefebvre S.C."/>
            <person name="Maumus F."/>
            <person name="Mayer C."/>
            <person name="Miller J."/>
            <person name="Monier A."/>
            <person name="Salamov A."/>
            <person name="Young J."/>
            <person name="Aguilar M."/>
            <person name="Claverie J.M."/>
            <person name="Frickenhaus S."/>
            <person name="Gonzalez K."/>
            <person name="Herman E.K."/>
            <person name="Lin Y.C."/>
            <person name="Napier J."/>
            <person name="Ogata H."/>
            <person name="Sarno A.F."/>
            <person name="Shmutz J."/>
            <person name="Schroeder D."/>
            <person name="de Vargas C."/>
            <person name="Verret F."/>
            <person name="von Dassow P."/>
            <person name="Valentin K."/>
            <person name="Van de Peer Y."/>
            <person name="Wheeler G."/>
            <person name="Dacks J.B."/>
            <person name="Delwiche C.F."/>
            <person name="Dyhrman S.T."/>
            <person name="Glockner G."/>
            <person name="John U."/>
            <person name="Richards T."/>
            <person name="Worden A.Z."/>
            <person name="Zhang X."/>
            <person name="Grigoriev I.V."/>
            <person name="Allen A.E."/>
            <person name="Bidle K."/>
            <person name="Borodovsky M."/>
            <person name="Bowler C."/>
            <person name="Brownlee C."/>
            <person name="Cock J.M."/>
            <person name="Elias M."/>
            <person name="Gladyshev V.N."/>
            <person name="Groth M."/>
            <person name="Guda C."/>
            <person name="Hadaegh A."/>
            <person name="Iglesias-Rodriguez M.D."/>
            <person name="Jenkins J."/>
            <person name="Jones B.M."/>
            <person name="Lawson T."/>
            <person name="Leese F."/>
            <person name="Lindquist E."/>
            <person name="Lobanov A."/>
            <person name="Lomsadze A."/>
            <person name="Malik S.B."/>
            <person name="Marsh M.E."/>
            <person name="Mackinder L."/>
            <person name="Mock T."/>
            <person name="Mueller-Roeber B."/>
            <person name="Pagarete A."/>
            <person name="Parker M."/>
            <person name="Probert I."/>
            <person name="Quesneville H."/>
            <person name="Raines C."/>
            <person name="Rensing S.A."/>
            <person name="Riano-Pachon D.M."/>
            <person name="Richier S."/>
            <person name="Rokitta S."/>
            <person name="Shiraiwa Y."/>
            <person name="Soanes D.M."/>
            <person name="van der Giezen M."/>
            <person name="Wahlund T.M."/>
            <person name="Williams B."/>
            <person name="Wilson W."/>
            <person name="Wolfe G."/>
            <person name="Wurch L.L."/>
        </authorList>
    </citation>
    <scope>NUCLEOTIDE SEQUENCE</scope>
</reference>
<feature type="signal peptide" evidence="7">
    <location>
        <begin position="1"/>
        <end position="24"/>
    </location>
</feature>
<feature type="domain" description="4-O-methyl-glucuronoyl methylesterase-like" evidence="8">
    <location>
        <begin position="160"/>
        <end position="232"/>
    </location>
</feature>
<proteinExistence type="inferred from homology"/>
<dbReference type="Pfam" id="PF22244">
    <property type="entry name" value="GCE_fung"/>
    <property type="match status" value="1"/>
</dbReference>
<feature type="chain" id="PRO_5044290868" description="(4-O-methyl)-D-glucuronate--lignin esterase" evidence="7">
    <location>
        <begin position="25"/>
        <end position="239"/>
    </location>
</feature>
<comment type="catalytic activity">
    <reaction evidence="5">
        <text>a 4-O-methyl-alpha-D-glucuronosyl ester derivative + H2O = 4-O-methyl-alpha-D-glucuronate derivative + an alcohol + H(+)</text>
        <dbReference type="Rhea" id="RHEA:67452"/>
        <dbReference type="ChEBI" id="CHEBI:15377"/>
        <dbReference type="ChEBI" id="CHEBI:15378"/>
        <dbReference type="ChEBI" id="CHEBI:30879"/>
        <dbReference type="ChEBI" id="CHEBI:171667"/>
        <dbReference type="ChEBI" id="CHEBI:171668"/>
        <dbReference type="EC" id="3.1.1.117"/>
    </reaction>
    <physiologicalReaction direction="left-to-right" evidence="5">
        <dbReference type="Rhea" id="RHEA:67453"/>
    </physiologicalReaction>
</comment>
<evidence type="ECO:0000259" key="8">
    <source>
        <dbReference type="Pfam" id="PF22244"/>
    </source>
</evidence>
<accession>A0A0D3I0F2</accession>